<feature type="compositionally biased region" description="Low complexity" evidence="2">
    <location>
        <begin position="637"/>
        <end position="652"/>
    </location>
</feature>
<keyword evidence="5" id="KW-1185">Reference proteome</keyword>
<dbReference type="PANTHER" id="PTHR13561:SF20">
    <property type="entry name" value="DNA TOPOISOMERASE 2-BINDING PROTEIN 1"/>
    <property type="match status" value="1"/>
</dbReference>
<dbReference type="CDD" id="cd17723">
    <property type="entry name" value="BRCT_Rad4_rpt4"/>
    <property type="match status" value="1"/>
</dbReference>
<feature type="domain" description="BRCT" evidence="3">
    <location>
        <begin position="309"/>
        <end position="407"/>
    </location>
</feature>
<feature type="compositionally biased region" description="Polar residues" evidence="2">
    <location>
        <begin position="663"/>
        <end position="679"/>
    </location>
</feature>
<dbReference type="PROSITE" id="PS50172">
    <property type="entry name" value="BRCT"/>
    <property type="match status" value="4"/>
</dbReference>
<feature type="domain" description="BRCT" evidence="3">
    <location>
        <begin position="103"/>
        <end position="191"/>
    </location>
</feature>
<proteinExistence type="predicted"/>
<reference evidence="4" key="1">
    <citation type="journal article" date="2020" name="Stud. Mycol.">
        <title>101 Dothideomycetes genomes: a test case for predicting lifestyles and emergence of pathogens.</title>
        <authorList>
            <person name="Haridas S."/>
            <person name="Albert R."/>
            <person name="Binder M."/>
            <person name="Bloem J."/>
            <person name="Labutti K."/>
            <person name="Salamov A."/>
            <person name="Andreopoulos B."/>
            <person name="Baker S."/>
            <person name="Barry K."/>
            <person name="Bills G."/>
            <person name="Bluhm B."/>
            <person name="Cannon C."/>
            <person name="Castanera R."/>
            <person name="Culley D."/>
            <person name="Daum C."/>
            <person name="Ezra D."/>
            <person name="Gonzalez J."/>
            <person name="Henrissat B."/>
            <person name="Kuo A."/>
            <person name="Liang C."/>
            <person name="Lipzen A."/>
            <person name="Lutzoni F."/>
            <person name="Magnuson J."/>
            <person name="Mondo S."/>
            <person name="Nolan M."/>
            <person name="Ohm R."/>
            <person name="Pangilinan J."/>
            <person name="Park H.-J."/>
            <person name="Ramirez L."/>
            <person name="Alfaro M."/>
            <person name="Sun H."/>
            <person name="Tritt A."/>
            <person name="Yoshinaga Y."/>
            <person name="Zwiers L.-H."/>
            <person name="Turgeon B."/>
            <person name="Goodwin S."/>
            <person name="Spatafora J."/>
            <person name="Crous P."/>
            <person name="Grigoriev I."/>
        </authorList>
    </citation>
    <scope>NUCLEOTIDE SEQUENCE</scope>
    <source>
        <strain evidence="4">CBS 130266</strain>
    </source>
</reference>
<dbReference type="Pfam" id="PF00533">
    <property type="entry name" value="BRCT"/>
    <property type="match status" value="1"/>
</dbReference>
<dbReference type="CDD" id="cd17731">
    <property type="entry name" value="BRCT_TopBP1_rpt2_like"/>
    <property type="match status" value="1"/>
</dbReference>
<dbReference type="SUPFAM" id="SSF52113">
    <property type="entry name" value="BRCT domain"/>
    <property type="match status" value="4"/>
</dbReference>
<feature type="region of interest" description="Disordered" evidence="2">
    <location>
        <begin position="263"/>
        <end position="308"/>
    </location>
</feature>
<evidence type="ECO:0000259" key="3">
    <source>
        <dbReference type="PROSITE" id="PS50172"/>
    </source>
</evidence>
<dbReference type="Proteomes" id="UP000800235">
    <property type="component" value="Unassembled WGS sequence"/>
</dbReference>
<sequence length="822" mass="89646">MGSEHARENRPLAGAVVCCTGILPDERAALAQSATELGAEHKLDLTSDVTHLVIGGSVDTPKYKYVAKERPDVKVVLPSFVDAVKESWMKGGGTDVEAIELQHRVPALYGLIICVTGIENQPREEVIRMCRENGAEYHGDLTKKVTHLIAPGATGKKYEHARRWEIHTVGDEWLKDSVERGMVLDESLYSPELAPGDRGKGAWIPLAPEVLSAGKRKRGEEKVAAISAPKRKLRRTMSAKLGSQHETVWADIAAAGSGQMRQGEWQSHGMGQDSVLGPLNADVTPNPTIEPSRPKSAPSHDSGVSSAPANGGLFGGTLVYIHGFQAKKVDILSTHLESHGARVCSVPAALISIDDLAHGYIVTPHDIPESEIPPIPTKAARLERVTEWWVESCLATKAMVNPDEFSLCRPFAKLRVEGFEGVTICSTGFKGIELLHLTKVVNLMGATYDEYLKPGVSVLICNSNAPKQEKLNFASENNIPAVTEEWLWTCIDLGAVTDLDGFAINPETPTVPVEYVPRKPKVAKKKEEPPQQHANVFIKGAKEKRTFKATRTLELEVHAPAPLRKPFDIASGEAAVEPSRQRNGPFFEEDYEDAAPTAELILSHGDNTPVEIDFFEPVVESFEPAQRPQQPTPLQEQSSNYSNSPKKPSQPNVRDPSPEKQENSSNKPSGSATSDQLNESIAALLAHKQRSSRQPSNPPPAAETNASRRKRGLLGRASSGSSLTSLSRTPSIVPVPPAPSQSQRPDFVRREEKEELRAPEPSQKIIYEDDGSKEQRLEIIRRLGGKVVEEVEVRRGESIGVVKDSVRGIGDLGGGRTRRKGR</sequence>
<dbReference type="InterPro" id="IPR059215">
    <property type="entry name" value="BRCT2_TopBP1-like"/>
</dbReference>
<dbReference type="PANTHER" id="PTHR13561">
    <property type="entry name" value="DNA REPLICATION REGULATOR DPB11-RELATED"/>
    <property type="match status" value="1"/>
</dbReference>
<dbReference type="Gene3D" id="3.40.50.10190">
    <property type="entry name" value="BRCT domain"/>
    <property type="match status" value="4"/>
</dbReference>
<protein>
    <recommendedName>
        <fullName evidence="3">BRCT domain-containing protein</fullName>
    </recommendedName>
</protein>
<dbReference type="AlphaFoldDB" id="A0A9P4TW16"/>
<dbReference type="EMBL" id="MU007068">
    <property type="protein sequence ID" value="KAF2425686.1"/>
    <property type="molecule type" value="Genomic_DNA"/>
</dbReference>
<feature type="compositionally biased region" description="Basic and acidic residues" evidence="2">
    <location>
        <begin position="746"/>
        <end position="758"/>
    </location>
</feature>
<feature type="domain" description="BRCT" evidence="3">
    <location>
        <begin position="419"/>
        <end position="504"/>
    </location>
</feature>
<comment type="caution">
    <text evidence="4">The sequence shown here is derived from an EMBL/GenBank/DDBJ whole genome shotgun (WGS) entry which is preliminary data.</text>
</comment>
<evidence type="ECO:0000256" key="2">
    <source>
        <dbReference type="SAM" id="MobiDB-lite"/>
    </source>
</evidence>
<dbReference type="CDD" id="cd18433">
    <property type="entry name" value="BRCT_Rad4_rpt3"/>
    <property type="match status" value="1"/>
</dbReference>
<feature type="compositionally biased region" description="Polar residues" evidence="2">
    <location>
        <begin position="627"/>
        <end position="636"/>
    </location>
</feature>
<evidence type="ECO:0000313" key="5">
    <source>
        <dbReference type="Proteomes" id="UP000800235"/>
    </source>
</evidence>
<dbReference type="Pfam" id="PF12738">
    <property type="entry name" value="PTCB-BRCT"/>
    <property type="match status" value="2"/>
</dbReference>
<dbReference type="GO" id="GO:0007095">
    <property type="term" value="P:mitotic G2 DNA damage checkpoint signaling"/>
    <property type="evidence" value="ECO:0007669"/>
    <property type="project" value="TreeGrafter"/>
</dbReference>
<feature type="domain" description="BRCT" evidence="3">
    <location>
        <begin position="7"/>
        <end position="89"/>
    </location>
</feature>
<dbReference type="GO" id="GO:0033314">
    <property type="term" value="P:mitotic DNA replication checkpoint signaling"/>
    <property type="evidence" value="ECO:0007669"/>
    <property type="project" value="TreeGrafter"/>
</dbReference>
<feature type="region of interest" description="Disordered" evidence="2">
    <location>
        <begin position="622"/>
        <end position="771"/>
    </location>
</feature>
<dbReference type="InterPro" id="IPR001357">
    <property type="entry name" value="BRCT_dom"/>
</dbReference>
<name>A0A9P4TW16_9PEZI</name>
<evidence type="ECO:0000313" key="4">
    <source>
        <dbReference type="EMBL" id="KAF2425686.1"/>
    </source>
</evidence>
<dbReference type="GO" id="GO:0006270">
    <property type="term" value="P:DNA replication initiation"/>
    <property type="evidence" value="ECO:0007669"/>
    <property type="project" value="TreeGrafter"/>
</dbReference>
<accession>A0A9P4TW16</accession>
<dbReference type="InterPro" id="IPR036420">
    <property type="entry name" value="BRCT_dom_sf"/>
</dbReference>
<keyword evidence="1" id="KW-0677">Repeat</keyword>
<gene>
    <name evidence="4" type="ORF">EJ08DRAFT_395320</name>
</gene>
<dbReference type="OrthoDB" id="251770at2759"/>
<feature type="compositionally biased region" description="Low complexity" evidence="2">
    <location>
        <begin position="714"/>
        <end position="728"/>
    </location>
</feature>
<dbReference type="FunFam" id="3.40.50.10190:FF:000010">
    <property type="entry name" value="DNA topoisomerase II binding protein 1"/>
    <property type="match status" value="1"/>
</dbReference>
<dbReference type="SMART" id="SM00292">
    <property type="entry name" value="BRCT"/>
    <property type="match status" value="3"/>
</dbReference>
<organism evidence="4 5">
    <name type="scientific">Tothia fuscella</name>
    <dbReference type="NCBI Taxonomy" id="1048955"/>
    <lineage>
        <taxon>Eukaryota</taxon>
        <taxon>Fungi</taxon>
        <taxon>Dikarya</taxon>
        <taxon>Ascomycota</taxon>
        <taxon>Pezizomycotina</taxon>
        <taxon>Dothideomycetes</taxon>
        <taxon>Pleosporomycetidae</taxon>
        <taxon>Venturiales</taxon>
        <taxon>Cylindrosympodiaceae</taxon>
        <taxon>Tothia</taxon>
    </lineage>
</organism>
<evidence type="ECO:0000256" key="1">
    <source>
        <dbReference type="ARBA" id="ARBA00022737"/>
    </source>
</evidence>